<dbReference type="SUPFAM" id="SSF52172">
    <property type="entry name" value="CheY-like"/>
    <property type="match status" value="1"/>
</dbReference>
<dbReference type="InterPro" id="IPR050595">
    <property type="entry name" value="Bact_response_regulator"/>
</dbReference>
<dbReference type="Pfam" id="PF00072">
    <property type="entry name" value="Response_reg"/>
    <property type="match status" value="1"/>
</dbReference>
<dbReference type="EMBL" id="FQVM01000012">
    <property type="protein sequence ID" value="SHE79752.1"/>
    <property type="molecule type" value="Genomic_DNA"/>
</dbReference>
<dbReference type="OrthoDB" id="324626at2"/>
<evidence type="ECO:0000256" key="3">
    <source>
        <dbReference type="ARBA" id="ARBA00024867"/>
    </source>
</evidence>
<reference evidence="6 7" key="1">
    <citation type="submission" date="2016-11" db="EMBL/GenBank/DDBJ databases">
        <authorList>
            <person name="Jaros S."/>
            <person name="Januszkiewicz K."/>
            <person name="Wedrychowicz H."/>
        </authorList>
    </citation>
    <scope>NUCLEOTIDE SEQUENCE [LARGE SCALE GENOMIC DNA]</scope>
    <source>
        <strain evidence="6 7">DSM 2631</strain>
    </source>
</reference>
<feature type="modified residue" description="4-aspartylphosphate" evidence="4">
    <location>
        <position position="55"/>
    </location>
</feature>
<evidence type="ECO:0000313" key="6">
    <source>
        <dbReference type="EMBL" id="SHE79752.1"/>
    </source>
</evidence>
<dbReference type="InterPro" id="IPR011006">
    <property type="entry name" value="CheY-like_superfamily"/>
</dbReference>
<evidence type="ECO:0000259" key="5">
    <source>
        <dbReference type="PROSITE" id="PS50110"/>
    </source>
</evidence>
<dbReference type="PANTHER" id="PTHR44591">
    <property type="entry name" value="STRESS RESPONSE REGULATOR PROTEIN 1"/>
    <property type="match status" value="1"/>
</dbReference>
<feature type="domain" description="Response regulatory" evidence="5">
    <location>
        <begin position="3"/>
        <end position="116"/>
    </location>
</feature>
<dbReference type="AlphaFoldDB" id="A0A1M4WFL9"/>
<proteinExistence type="predicted"/>
<evidence type="ECO:0000256" key="2">
    <source>
        <dbReference type="ARBA" id="ARBA00022553"/>
    </source>
</evidence>
<dbReference type="PROSITE" id="PS50110">
    <property type="entry name" value="RESPONSE_REGULATORY"/>
    <property type="match status" value="1"/>
</dbReference>
<dbReference type="SMART" id="SM00448">
    <property type="entry name" value="REC"/>
    <property type="match status" value="1"/>
</dbReference>
<dbReference type="STRING" id="1533.SAMN05443638_11212"/>
<sequence>MINILVTDDEKFSRLLIKEILEEEFEEKIKILEAENGHKALDIIQNENIDVLIIDSKLPDILGENVCKILREENKKIKIFLITGIKHDNNILELVDFYMQKPFNDEALIDAIKTIF</sequence>
<evidence type="ECO:0000313" key="7">
    <source>
        <dbReference type="Proteomes" id="UP000184035"/>
    </source>
</evidence>
<keyword evidence="2 4" id="KW-0597">Phosphoprotein</keyword>
<dbReference type="RefSeq" id="WP_072895641.1">
    <property type="nucleotide sequence ID" value="NZ_FQVM01000012.1"/>
</dbReference>
<accession>A0A1M4WFL9</accession>
<protein>
    <recommendedName>
        <fullName evidence="1">Stage 0 sporulation protein A homolog</fullName>
    </recommendedName>
</protein>
<dbReference type="Proteomes" id="UP000184035">
    <property type="component" value="Unassembled WGS sequence"/>
</dbReference>
<evidence type="ECO:0000256" key="4">
    <source>
        <dbReference type="PROSITE-ProRule" id="PRU00169"/>
    </source>
</evidence>
<gene>
    <name evidence="6" type="ORF">SAMN05443638_11212</name>
</gene>
<dbReference type="Gene3D" id="3.40.50.2300">
    <property type="match status" value="1"/>
</dbReference>
<dbReference type="GO" id="GO:0000160">
    <property type="term" value="P:phosphorelay signal transduction system"/>
    <property type="evidence" value="ECO:0007669"/>
    <property type="project" value="InterPro"/>
</dbReference>
<dbReference type="CDD" id="cd00156">
    <property type="entry name" value="REC"/>
    <property type="match status" value="1"/>
</dbReference>
<evidence type="ECO:0000256" key="1">
    <source>
        <dbReference type="ARBA" id="ARBA00018672"/>
    </source>
</evidence>
<dbReference type="InterPro" id="IPR001789">
    <property type="entry name" value="Sig_transdc_resp-reg_receiver"/>
</dbReference>
<keyword evidence="7" id="KW-1185">Reference proteome</keyword>
<name>A0A1M4WFL9_9CLOT</name>
<comment type="function">
    <text evidence="3">May play the central regulatory role in sporulation. It may be an element of the effector pathway responsible for the activation of sporulation genes in response to nutritional stress. Spo0A may act in concert with spo0H (a sigma factor) to control the expression of some genes that are critical to the sporulation process.</text>
</comment>
<organism evidence="6 7">
    <name type="scientific">Clostridium fallax</name>
    <dbReference type="NCBI Taxonomy" id="1533"/>
    <lineage>
        <taxon>Bacteria</taxon>
        <taxon>Bacillati</taxon>
        <taxon>Bacillota</taxon>
        <taxon>Clostridia</taxon>
        <taxon>Eubacteriales</taxon>
        <taxon>Clostridiaceae</taxon>
        <taxon>Clostridium</taxon>
    </lineage>
</organism>
<dbReference type="PANTHER" id="PTHR44591:SF3">
    <property type="entry name" value="RESPONSE REGULATORY DOMAIN-CONTAINING PROTEIN"/>
    <property type="match status" value="1"/>
</dbReference>